<evidence type="ECO:0000313" key="8">
    <source>
        <dbReference type="Proteomes" id="UP000006514"/>
    </source>
</evidence>
<dbReference type="EMBL" id="JH687797">
    <property type="protein sequence ID" value="EJD41002.1"/>
    <property type="molecule type" value="Genomic_DNA"/>
</dbReference>
<evidence type="ECO:0008006" key="9">
    <source>
        <dbReference type="Google" id="ProtNLM"/>
    </source>
</evidence>
<keyword evidence="3 6" id="KW-0812">Transmembrane</keyword>
<dbReference type="AlphaFoldDB" id="J0WX37"/>
<gene>
    <name evidence="7" type="ORF">AURDEDRAFT_169980</name>
</gene>
<evidence type="ECO:0000256" key="2">
    <source>
        <dbReference type="ARBA" id="ARBA00022448"/>
    </source>
</evidence>
<evidence type="ECO:0000256" key="1">
    <source>
        <dbReference type="ARBA" id="ARBA00004141"/>
    </source>
</evidence>
<feature type="transmembrane region" description="Helical" evidence="6">
    <location>
        <begin position="198"/>
        <end position="214"/>
    </location>
</feature>
<evidence type="ECO:0000256" key="5">
    <source>
        <dbReference type="ARBA" id="ARBA00023136"/>
    </source>
</evidence>
<keyword evidence="4 6" id="KW-1133">Transmembrane helix</keyword>
<evidence type="ECO:0000313" key="7">
    <source>
        <dbReference type="EMBL" id="EJD41002.1"/>
    </source>
</evidence>
<dbReference type="GO" id="GO:0016020">
    <property type="term" value="C:membrane"/>
    <property type="evidence" value="ECO:0007669"/>
    <property type="project" value="UniProtKB-SubCell"/>
</dbReference>
<dbReference type="GO" id="GO:0022857">
    <property type="term" value="F:transmembrane transporter activity"/>
    <property type="evidence" value="ECO:0007669"/>
    <property type="project" value="TreeGrafter"/>
</dbReference>
<reference evidence="8" key="1">
    <citation type="journal article" date="2012" name="Science">
        <title>The Paleozoic origin of enzymatic lignin decomposition reconstructed from 31 fungal genomes.</title>
        <authorList>
            <person name="Floudas D."/>
            <person name="Binder M."/>
            <person name="Riley R."/>
            <person name="Barry K."/>
            <person name="Blanchette R.A."/>
            <person name="Henrissat B."/>
            <person name="Martinez A.T."/>
            <person name="Otillar R."/>
            <person name="Spatafora J.W."/>
            <person name="Yadav J.S."/>
            <person name="Aerts A."/>
            <person name="Benoit I."/>
            <person name="Boyd A."/>
            <person name="Carlson A."/>
            <person name="Copeland A."/>
            <person name="Coutinho P.M."/>
            <person name="de Vries R.P."/>
            <person name="Ferreira P."/>
            <person name="Findley K."/>
            <person name="Foster B."/>
            <person name="Gaskell J."/>
            <person name="Glotzer D."/>
            <person name="Gorecki P."/>
            <person name="Heitman J."/>
            <person name="Hesse C."/>
            <person name="Hori C."/>
            <person name="Igarashi K."/>
            <person name="Jurgens J.A."/>
            <person name="Kallen N."/>
            <person name="Kersten P."/>
            <person name="Kohler A."/>
            <person name="Kuees U."/>
            <person name="Kumar T.K.A."/>
            <person name="Kuo A."/>
            <person name="LaButti K."/>
            <person name="Larrondo L.F."/>
            <person name="Lindquist E."/>
            <person name="Ling A."/>
            <person name="Lombard V."/>
            <person name="Lucas S."/>
            <person name="Lundell T."/>
            <person name="Martin R."/>
            <person name="McLaughlin D.J."/>
            <person name="Morgenstern I."/>
            <person name="Morin E."/>
            <person name="Murat C."/>
            <person name="Nagy L.G."/>
            <person name="Nolan M."/>
            <person name="Ohm R.A."/>
            <person name="Patyshakuliyeva A."/>
            <person name="Rokas A."/>
            <person name="Ruiz-Duenas F.J."/>
            <person name="Sabat G."/>
            <person name="Salamov A."/>
            <person name="Samejima M."/>
            <person name="Schmutz J."/>
            <person name="Slot J.C."/>
            <person name="St John F."/>
            <person name="Stenlid J."/>
            <person name="Sun H."/>
            <person name="Sun S."/>
            <person name="Syed K."/>
            <person name="Tsang A."/>
            <person name="Wiebenga A."/>
            <person name="Young D."/>
            <person name="Pisabarro A."/>
            <person name="Eastwood D.C."/>
            <person name="Martin F."/>
            <person name="Cullen D."/>
            <person name="Grigoriev I.V."/>
            <person name="Hibbett D.S."/>
        </authorList>
    </citation>
    <scope>NUCLEOTIDE SEQUENCE [LARGE SCALE GENOMIC DNA]</scope>
    <source>
        <strain evidence="8">TFB10046</strain>
    </source>
</reference>
<feature type="transmembrane region" description="Helical" evidence="6">
    <location>
        <begin position="221"/>
        <end position="241"/>
    </location>
</feature>
<dbReference type="OrthoDB" id="2985014at2759"/>
<evidence type="ECO:0000256" key="4">
    <source>
        <dbReference type="ARBA" id="ARBA00022989"/>
    </source>
</evidence>
<keyword evidence="5 6" id="KW-0472">Membrane</keyword>
<accession>J0WX37</accession>
<evidence type="ECO:0000256" key="6">
    <source>
        <dbReference type="SAM" id="Phobius"/>
    </source>
</evidence>
<dbReference type="InterPro" id="IPR036259">
    <property type="entry name" value="MFS_trans_sf"/>
</dbReference>
<dbReference type="InParanoid" id="J0WX37"/>
<dbReference type="PANTHER" id="PTHR43791:SF36">
    <property type="entry name" value="TRANSPORTER, PUTATIVE (AFU_ORTHOLOGUE AFUA_6G08340)-RELATED"/>
    <property type="match status" value="1"/>
</dbReference>
<keyword evidence="2" id="KW-0813">Transport</keyword>
<dbReference type="eggNOG" id="KOG2533">
    <property type="taxonomic scope" value="Eukaryota"/>
</dbReference>
<name>J0WX37_AURST</name>
<dbReference type="KEGG" id="adl:AURDEDRAFT_169980"/>
<sequence length="251" mass="27762">MRTSTPSNIILRRLRPSLYIPSLKVVWGIVCALFAVIHSPSALLAIRFFLGLAEAGFLPGAPGTRGICRAGDTAVFYPSVSLTGAFEVRLIPLYLSARIHLPVRRWIFIVEGATTARPGLLAFVFRADYPISASWLLPREKALIERANTANRVLHATEPFELRRILSAFSDWRTYLWGIFYLSCTAGGRATLMACPPYAVGFVLVLPVIAGYTADRTGHRFVYYVVGIVVTMIALIVLMTVEALHMPYGFL</sequence>
<organism evidence="7 8">
    <name type="scientific">Auricularia subglabra (strain TFB-10046 / SS5)</name>
    <name type="common">White-rot fungus</name>
    <name type="synonym">Auricularia delicata (strain TFB10046)</name>
    <dbReference type="NCBI Taxonomy" id="717982"/>
    <lineage>
        <taxon>Eukaryota</taxon>
        <taxon>Fungi</taxon>
        <taxon>Dikarya</taxon>
        <taxon>Basidiomycota</taxon>
        <taxon>Agaricomycotina</taxon>
        <taxon>Agaricomycetes</taxon>
        <taxon>Auriculariales</taxon>
        <taxon>Auriculariaceae</taxon>
        <taxon>Auricularia</taxon>
    </lineage>
</organism>
<dbReference type="Proteomes" id="UP000006514">
    <property type="component" value="Unassembled WGS sequence"/>
</dbReference>
<evidence type="ECO:0000256" key="3">
    <source>
        <dbReference type="ARBA" id="ARBA00022692"/>
    </source>
</evidence>
<proteinExistence type="predicted"/>
<dbReference type="SUPFAM" id="SSF103473">
    <property type="entry name" value="MFS general substrate transporter"/>
    <property type="match status" value="1"/>
</dbReference>
<dbReference type="PANTHER" id="PTHR43791">
    <property type="entry name" value="PERMEASE-RELATED"/>
    <property type="match status" value="1"/>
</dbReference>
<feature type="transmembrane region" description="Helical" evidence="6">
    <location>
        <begin position="25"/>
        <end position="50"/>
    </location>
</feature>
<keyword evidence="8" id="KW-1185">Reference proteome</keyword>
<comment type="subcellular location">
    <subcellularLocation>
        <location evidence="1">Membrane</location>
        <topology evidence="1">Multi-pass membrane protein</topology>
    </subcellularLocation>
</comment>
<protein>
    <recommendedName>
        <fullName evidence="9">MFS general substrate transporter</fullName>
    </recommendedName>
</protein>